<sequence>MIGSFVRRTRCGAAVVLALCATMTLAACGSNDSGSTSTSASTAASTGTSTGTSTAGGDNAVVAEAQKALDAASGPTGTFKEPPTGATNPPKGKDIVVIPFGQGIPSFAAAVKEVQAAGDKLGWNVRVVDGKFSPNAWLAGIRDAINAKADGIITFGPDCPPIKAALQDAKKANIPVINVEGHDCDTLQPGADPEFAFTVGYAEGTLQDWLKAMARLQADWAIAHTNGKAKVLDIFETDAHTFKVMNDEFRKQLGKCPGCEIVDRIEITGADYGPKLQQKTQQALLQHPEINVIWPGGTETLLPAGVAAAVRGSQNKPISVGWECQDDSKTNFENKILGVCFNYPPQWEAYAAVDALINIYEGKKPNLNSGLGIRVVDAEHNQDYQPYQAPIDFKAAYEKAWGVG</sequence>
<dbReference type="Proteomes" id="UP001162834">
    <property type="component" value="Chromosome"/>
</dbReference>
<dbReference type="PROSITE" id="PS51257">
    <property type="entry name" value="PROKAR_LIPOPROTEIN"/>
    <property type="match status" value="1"/>
</dbReference>
<dbReference type="GO" id="GO:0030288">
    <property type="term" value="C:outer membrane-bounded periplasmic space"/>
    <property type="evidence" value="ECO:0007669"/>
    <property type="project" value="TreeGrafter"/>
</dbReference>
<organism evidence="6 7">
    <name type="scientific">Capillimicrobium parvum</name>
    <dbReference type="NCBI Taxonomy" id="2884022"/>
    <lineage>
        <taxon>Bacteria</taxon>
        <taxon>Bacillati</taxon>
        <taxon>Actinomycetota</taxon>
        <taxon>Thermoleophilia</taxon>
        <taxon>Solirubrobacterales</taxon>
        <taxon>Capillimicrobiaceae</taxon>
        <taxon>Capillimicrobium</taxon>
    </lineage>
</organism>
<keyword evidence="4" id="KW-0732">Signal</keyword>
<evidence type="ECO:0000256" key="1">
    <source>
        <dbReference type="ARBA" id="ARBA00004196"/>
    </source>
</evidence>
<feature type="domain" description="Periplasmic binding protein" evidence="5">
    <location>
        <begin position="95"/>
        <end position="364"/>
    </location>
</feature>
<evidence type="ECO:0000259" key="5">
    <source>
        <dbReference type="Pfam" id="PF13407"/>
    </source>
</evidence>
<accession>A0A9E6XX08</accession>
<evidence type="ECO:0000256" key="2">
    <source>
        <dbReference type="ARBA" id="ARBA00007639"/>
    </source>
</evidence>
<feature type="chain" id="PRO_5038440977" description="Periplasmic binding protein domain-containing protein" evidence="4">
    <location>
        <begin position="27"/>
        <end position="404"/>
    </location>
</feature>
<dbReference type="InterPro" id="IPR028082">
    <property type="entry name" value="Peripla_BP_I"/>
</dbReference>
<gene>
    <name evidence="6" type="ORF">DSM104329_02400</name>
</gene>
<dbReference type="SUPFAM" id="SSF53822">
    <property type="entry name" value="Periplasmic binding protein-like I"/>
    <property type="match status" value="1"/>
</dbReference>
<dbReference type="CDD" id="cd01536">
    <property type="entry name" value="PBP1_ABC_sugar_binding-like"/>
    <property type="match status" value="1"/>
</dbReference>
<comment type="subcellular location">
    <subcellularLocation>
        <location evidence="1">Cell envelope</location>
    </subcellularLocation>
</comment>
<evidence type="ECO:0000256" key="4">
    <source>
        <dbReference type="SAM" id="SignalP"/>
    </source>
</evidence>
<reference evidence="6" key="1">
    <citation type="journal article" date="2022" name="Int. J. Syst. Evol. Microbiol.">
        <title>Pseudomonas aegrilactucae sp. nov. and Pseudomonas morbosilactucae sp. nov., pathogens causing bacterial rot of lettuce in Japan.</title>
        <authorList>
            <person name="Sawada H."/>
            <person name="Fujikawa T."/>
            <person name="Satou M."/>
        </authorList>
    </citation>
    <scope>NUCLEOTIDE SEQUENCE</scope>
    <source>
        <strain evidence="6">0166_1</strain>
    </source>
</reference>
<proteinExistence type="inferred from homology"/>
<evidence type="ECO:0000256" key="3">
    <source>
        <dbReference type="SAM" id="MobiDB-lite"/>
    </source>
</evidence>
<feature type="region of interest" description="Disordered" evidence="3">
    <location>
        <begin position="31"/>
        <end position="57"/>
    </location>
</feature>
<dbReference type="Gene3D" id="3.40.50.2300">
    <property type="match status" value="2"/>
</dbReference>
<evidence type="ECO:0000313" key="7">
    <source>
        <dbReference type="Proteomes" id="UP001162834"/>
    </source>
</evidence>
<dbReference type="EMBL" id="CP087164">
    <property type="protein sequence ID" value="UGS36003.1"/>
    <property type="molecule type" value="Genomic_DNA"/>
</dbReference>
<dbReference type="InterPro" id="IPR025997">
    <property type="entry name" value="SBP_2_dom"/>
</dbReference>
<feature type="signal peptide" evidence="4">
    <location>
        <begin position="1"/>
        <end position="26"/>
    </location>
</feature>
<dbReference type="GO" id="GO:0030246">
    <property type="term" value="F:carbohydrate binding"/>
    <property type="evidence" value="ECO:0007669"/>
    <property type="project" value="TreeGrafter"/>
</dbReference>
<dbReference type="KEGG" id="sbae:DSM104329_02400"/>
<feature type="region of interest" description="Disordered" evidence="3">
    <location>
        <begin position="72"/>
        <end position="92"/>
    </location>
</feature>
<keyword evidence="7" id="KW-1185">Reference proteome</keyword>
<dbReference type="AlphaFoldDB" id="A0A9E6XX08"/>
<evidence type="ECO:0000313" key="6">
    <source>
        <dbReference type="EMBL" id="UGS36003.1"/>
    </source>
</evidence>
<dbReference type="RefSeq" id="WP_259315683.1">
    <property type="nucleotide sequence ID" value="NZ_CP087164.1"/>
</dbReference>
<dbReference type="Pfam" id="PF13407">
    <property type="entry name" value="Peripla_BP_4"/>
    <property type="match status" value="1"/>
</dbReference>
<dbReference type="InterPro" id="IPR050555">
    <property type="entry name" value="Bact_Solute-Bind_Prot2"/>
</dbReference>
<comment type="similarity">
    <text evidence="2">Belongs to the bacterial solute-binding protein 2 family.</text>
</comment>
<dbReference type="PANTHER" id="PTHR30036:SF7">
    <property type="entry name" value="ABC TRANSPORTER PERIPLASMIC-BINDING PROTEIN YPHF"/>
    <property type="match status" value="1"/>
</dbReference>
<name>A0A9E6XX08_9ACTN</name>
<protein>
    <recommendedName>
        <fullName evidence="5">Periplasmic binding protein domain-containing protein</fullName>
    </recommendedName>
</protein>
<dbReference type="PANTHER" id="PTHR30036">
    <property type="entry name" value="D-XYLOSE-BINDING PERIPLASMIC PROTEIN"/>
    <property type="match status" value="1"/>
</dbReference>